<sequence length="118" mass="12194">MTGTGTPCQPRLTRPDTLEAQREWDRLCMDHLRKKEGVGIPPQMSGPPVLVVPPNNACGYPPSRYMDCGAGPYPPGGGAYQPGPGAPLPPAAGHKRSYSSSLKSGPVPGLPDHPAGGG</sequence>
<evidence type="ECO:0000313" key="3">
    <source>
        <dbReference type="Proteomes" id="UP000281553"/>
    </source>
</evidence>
<reference evidence="2 3" key="1">
    <citation type="submission" date="2018-11" db="EMBL/GenBank/DDBJ databases">
        <authorList>
            <consortium name="Pathogen Informatics"/>
        </authorList>
    </citation>
    <scope>NUCLEOTIDE SEQUENCE [LARGE SCALE GENOMIC DNA]</scope>
</reference>
<feature type="region of interest" description="Disordered" evidence="1">
    <location>
        <begin position="1"/>
        <end position="20"/>
    </location>
</feature>
<dbReference type="AlphaFoldDB" id="A0A3P7NLW5"/>
<proteinExistence type="predicted"/>
<organism evidence="2 3">
    <name type="scientific">Dibothriocephalus latus</name>
    <name type="common">Fish tapeworm</name>
    <name type="synonym">Diphyllobothrium latum</name>
    <dbReference type="NCBI Taxonomy" id="60516"/>
    <lineage>
        <taxon>Eukaryota</taxon>
        <taxon>Metazoa</taxon>
        <taxon>Spiralia</taxon>
        <taxon>Lophotrochozoa</taxon>
        <taxon>Platyhelminthes</taxon>
        <taxon>Cestoda</taxon>
        <taxon>Eucestoda</taxon>
        <taxon>Diphyllobothriidea</taxon>
        <taxon>Diphyllobothriidae</taxon>
        <taxon>Dibothriocephalus</taxon>
    </lineage>
</organism>
<evidence type="ECO:0000256" key="1">
    <source>
        <dbReference type="SAM" id="MobiDB-lite"/>
    </source>
</evidence>
<dbReference type="Proteomes" id="UP000281553">
    <property type="component" value="Unassembled WGS sequence"/>
</dbReference>
<feature type="region of interest" description="Disordered" evidence="1">
    <location>
        <begin position="69"/>
        <end position="118"/>
    </location>
</feature>
<feature type="non-terminal residue" evidence="2">
    <location>
        <position position="118"/>
    </location>
</feature>
<keyword evidence="3" id="KW-1185">Reference proteome</keyword>
<accession>A0A3P7NLW5</accession>
<name>A0A3P7NLW5_DIBLA</name>
<evidence type="ECO:0000313" key="2">
    <source>
        <dbReference type="EMBL" id="VDN41500.1"/>
    </source>
</evidence>
<protein>
    <submittedName>
        <fullName evidence="2">Uncharacterized protein</fullName>
    </submittedName>
</protein>
<gene>
    <name evidence="2" type="ORF">DILT_LOCUS18567</name>
</gene>
<dbReference type="EMBL" id="UYRU01101593">
    <property type="protein sequence ID" value="VDN41500.1"/>
    <property type="molecule type" value="Genomic_DNA"/>
</dbReference>